<dbReference type="SUPFAM" id="SSF55073">
    <property type="entry name" value="Nucleotide cyclase"/>
    <property type="match status" value="1"/>
</dbReference>
<dbReference type="HOGENOM" id="CLU_000445_105_4_6"/>
<dbReference type="Proteomes" id="UP000000753">
    <property type="component" value="Chromosome"/>
</dbReference>
<dbReference type="InterPro" id="IPR029787">
    <property type="entry name" value="Nucleotide_cyclase"/>
</dbReference>
<feature type="coiled-coil region" evidence="4">
    <location>
        <begin position="431"/>
        <end position="458"/>
    </location>
</feature>
<dbReference type="EMBL" id="CP000472">
    <property type="protein sequence ID" value="ACJ27273.1"/>
    <property type="molecule type" value="Genomic_DNA"/>
</dbReference>
<evidence type="ECO:0000259" key="7">
    <source>
        <dbReference type="PROSITE" id="PS50887"/>
    </source>
</evidence>
<organism evidence="8 9">
    <name type="scientific">Shewanella piezotolerans (strain WP3 / JCM 13877)</name>
    <dbReference type="NCBI Taxonomy" id="225849"/>
    <lineage>
        <taxon>Bacteria</taxon>
        <taxon>Pseudomonadati</taxon>
        <taxon>Pseudomonadota</taxon>
        <taxon>Gammaproteobacteria</taxon>
        <taxon>Alteromonadales</taxon>
        <taxon>Shewanellaceae</taxon>
        <taxon>Shewanella</taxon>
    </lineage>
</organism>
<feature type="transmembrane region" description="Helical" evidence="5">
    <location>
        <begin position="277"/>
        <end position="299"/>
    </location>
</feature>
<feature type="transmembrane region" description="Helical" evidence="5">
    <location>
        <begin position="336"/>
        <end position="357"/>
    </location>
</feature>
<evidence type="ECO:0000256" key="3">
    <source>
        <dbReference type="ARBA" id="ARBA00034247"/>
    </source>
</evidence>
<dbReference type="STRING" id="225849.swp_0441"/>
<feature type="transmembrane region" description="Helical" evidence="5">
    <location>
        <begin position="305"/>
        <end position="324"/>
    </location>
</feature>
<keyword evidence="9" id="KW-1185">Reference proteome</keyword>
<dbReference type="PANTHER" id="PTHR45138">
    <property type="entry name" value="REGULATORY COMPONENTS OF SENSORY TRANSDUCTION SYSTEM"/>
    <property type="match status" value="1"/>
</dbReference>
<keyword evidence="5" id="KW-1133">Transmembrane helix</keyword>
<sequence length="624" mass="70534">MMSLMIRTLSMLFLIFSSVVNAENALTIDINTPDKLPLTDWVYITAASQSSDIGQVSRLSSTHWDKLNPDIIRGLGDKQFWVKFSLYSNGAFTSNKIISIANSHLDLIELYHFNRQRLVNKVIMGDSIPFSQRPIISNDFSYPFSSKSDDFHTFYIRISTTGSANLPMTLWSDNTYYQSSEQNSLLYGFQIGVLIAIGIFSLFIALTSHSFSYTYYAGYVLSLTLFVATLHGIAFRFIWPNWPVVQTFILPMLLCISMAFAYLFSEKVMQLKYHSLTMLRICRAGAAISVLLLFIGLFLEYNLALKMDVAAVMFTCVLLMYISLLQGIRGHKLAKLFAIGWAGMMLGVLISGLMYLGYVEFELQAKTPFMLGLSFEIIFMAALLAIRYNDERLAKMQIQKEALLQAENIKQTREEALRIEARSSEQLGQMVQERTLELEIALRELNEANQKLTEQTTIDSLTGVKNRNSFDKRIVAEGRISRRQQTPMAILMLDIDHFKSINDTYGHLAGDQALRVIAVELKQKLKRPTDLVSRFGGEEFAIILPNTNQEGALQVAESIRKAIFELPISWGGVTIPLTVSIGVSVEIVSSEQHTTLLLERADKALYRAKNEGRNRVMLYTPEQS</sequence>
<dbReference type="PROSITE" id="PS50887">
    <property type="entry name" value="GGDEF"/>
    <property type="match status" value="1"/>
</dbReference>
<dbReference type="AlphaFoldDB" id="B8CHZ7"/>
<evidence type="ECO:0000313" key="9">
    <source>
        <dbReference type="Proteomes" id="UP000000753"/>
    </source>
</evidence>
<feature type="transmembrane region" description="Helical" evidence="5">
    <location>
        <begin position="218"/>
        <end position="239"/>
    </location>
</feature>
<dbReference type="InterPro" id="IPR043128">
    <property type="entry name" value="Rev_trsase/Diguanyl_cyclase"/>
</dbReference>
<dbReference type="Pfam" id="PF07696">
    <property type="entry name" value="7TMR-DISMED2"/>
    <property type="match status" value="1"/>
</dbReference>
<dbReference type="Gene3D" id="3.30.70.270">
    <property type="match status" value="1"/>
</dbReference>
<evidence type="ECO:0000256" key="2">
    <source>
        <dbReference type="ARBA" id="ARBA00012528"/>
    </source>
</evidence>
<dbReference type="PANTHER" id="PTHR45138:SF9">
    <property type="entry name" value="DIGUANYLATE CYCLASE DGCM-RELATED"/>
    <property type="match status" value="1"/>
</dbReference>
<feature type="transmembrane region" description="Helical" evidence="5">
    <location>
        <begin position="245"/>
        <end position="265"/>
    </location>
</feature>
<evidence type="ECO:0000256" key="5">
    <source>
        <dbReference type="SAM" id="Phobius"/>
    </source>
</evidence>
<dbReference type="SMART" id="SM00267">
    <property type="entry name" value="GGDEF"/>
    <property type="match status" value="1"/>
</dbReference>
<evidence type="ECO:0000256" key="6">
    <source>
        <dbReference type="SAM" id="SignalP"/>
    </source>
</evidence>
<dbReference type="eggNOG" id="COG3706">
    <property type="taxonomic scope" value="Bacteria"/>
</dbReference>
<dbReference type="NCBIfam" id="TIGR00254">
    <property type="entry name" value="GGDEF"/>
    <property type="match status" value="1"/>
</dbReference>
<feature type="chain" id="PRO_5002869945" description="diguanylate cyclase" evidence="6">
    <location>
        <begin position="23"/>
        <end position="624"/>
    </location>
</feature>
<dbReference type="Gene3D" id="2.60.40.2380">
    <property type="match status" value="1"/>
</dbReference>
<comment type="cofactor">
    <cofactor evidence="1">
        <name>Mg(2+)</name>
        <dbReference type="ChEBI" id="CHEBI:18420"/>
    </cofactor>
</comment>
<dbReference type="KEGG" id="swp:swp_0441"/>
<keyword evidence="5" id="KW-0812">Transmembrane</keyword>
<dbReference type="EC" id="2.7.7.65" evidence="2"/>
<protein>
    <recommendedName>
        <fullName evidence="2">diguanylate cyclase</fullName>
        <ecNumber evidence="2">2.7.7.65</ecNumber>
    </recommendedName>
</protein>
<dbReference type="Pfam" id="PF00990">
    <property type="entry name" value="GGDEF"/>
    <property type="match status" value="1"/>
</dbReference>
<keyword evidence="6" id="KW-0732">Signal</keyword>
<comment type="catalytic activity">
    <reaction evidence="3">
        <text>2 GTP = 3',3'-c-di-GMP + 2 diphosphate</text>
        <dbReference type="Rhea" id="RHEA:24898"/>
        <dbReference type="ChEBI" id="CHEBI:33019"/>
        <dbReference type="ChEBI" id="CHEBI:37565"/>
        <dbReference type="ChEBI" id="CHEBI:58805"/>
        <dbReference type="EC" id="2.7.7.65"/>
    </reaction>
</comment>
<dbReference type="Pfam" id="PF07695">
    <property type="entry name" value="7TMR-DISM_7TM"/>
    <property type="match status" value="1"/>
</dbReference>
<proteinExistence type="predicted"/>
<gene>
    <name evidence="8" type="ordered locus">swp_0441</name>
</gene>
<dbReference type="InterPro" id="IPR050469">
    <property type="entry name" value="Diguanylate_Cyclase"/>
</dbReference>
<keyword evidence="5" id="KW-0472">Membrane</keyword>
<dbReference type="InterPro" id="IPR011622">
    <property type="entry name" value="7TMR_DISM_rcpt_extracell_dom2"/>
</dbReference>
<feature type="transmembrane region" description="Helical" evidence="5">
    <location>
        <begin position="185"/>
        <end position="206"/>
    </location>
</feature>
<dbReference type="GO" id="GO:0043709">
    <property type="term" value="P:cell adhesion involved in single-species biofilm formation"/>
    <property type="evidence" value="ECO:0007669"/>
    <property type="project" value="TreeGrafter"/>
</dbReference>
<evidence type="ECO:0000256" key="1">
    <source>
        <dbReference type="ARBA" id="ARBA00001946"/>
    </source>
</evidence>
<evidence type="ECO:0000256" key="4">
    <source>
        <dbReference type="SAM" id="Coils"/>
    </source>
</evidence>
<feature type="domain" description="GGDEF" evidence="7">
    <location>
        <begin position="486"/>
        <end position="621"/>
    </location>
</feature>
<dbReference type="GO" id="GO:0005886">
    <property type="term" value="C:plasma membrane"/>
    <property type="evidence" value="ECO:0007669"/>
    <property type="project" value="TreeGrafter"/>
</dbReference>
<evidence type="ECO:0000313" key="8">
    <source>
        <dbReference type="EMBL" id="ACJ27273.1"/>
    </source>
</evidence>
<feature type="transmembrane region" description="Helical" evidence="5">
    <location>
        <begin position="369"/>
        <end position="386"/>
    </location>
</feature>
<keyword evidence="4" id="KW-0175">Coiled coil</keyword>
<reference evidence="8 9" key="1">
    <citation type="journal article" date="2008" name="PLoS ONE">
        <title>Environmental adaptation: genomic analysis of the piezotolerant and psychrotolerant deep-sea iron reducing bacterium Shewanella piezotolerans WP3.</title>
        <authorList>
            <person name="Wang F."/>
            <person name="Wang J."/>
            <person name="Jian H."/>
            <person name="Zhang B."/>
            <person name="Li S."/>
            <person name="Wang F."/>
            <person name="Zeng X."/>
            <person name="Gao L."/>
            <person name="Bartlett D.H."/>
            <person name="Yu J."/>
            <person name="Hu S."/>
            <person name="Xiao X."/>
        </authorList>
    </citation>
    <scope>NUCLEOTIDE SEQUENCE [LARGE SCALE GENOMIC DNA]</scope>
    <source>
        <strain evidence="9">WP3 / JCM 13877</strain>
    </source>
</reference>
<dbReference type="GO" id="GO:0052621">
    <property type="term" value="F:diguanylate cyclase activity"/>
    <property type="evidence" value="ECO:0007669"/>
    <property type="project" value="UniProtKB-EC"/>
</dbReference>
<dbReference type="GO" id="GO:1902201">
    <property type="term" value="P:negative regulation of bacterial-type flagellum-dependent cell motility"/>
    <property type="evidence" value="ECO:0007669"/>
    <property type="project" value="TreeGrafter"/>
</dbReference>
<dbReference type="FunFam" id="3.30.70.270:FF:000001">
    <property type="entry name" value="Diguanylate cyclase domain protein"/>
    <property type="match status" value="1"/>
</dbReference>
<dbReference type="CDD" id="cd01949">
    <property type="entry name" value="GGDEF"/>
    <property type="match status" value="1"/>
</dbReference>
<name>B8CHZ7_SHEPW</name>
<dbReference type="InterPro" id="IPR011623">
    <property type="entry name" value="7TMR_DISM_rcpt_extracell_dom1"/>
</dbReference>
<dbReference type="InterPro" id="IPR000160">
    <property type="entry name" value="GGDEF_dom"/>
</dbReference>
<feature type="signal peptide" evidence="6">
    <location>
        <begin position="1"/>
        <end position="22"/>
    </location>
</feature>
<accession>B8CHZ7</accession>